<reference evidence="1 2" key="1">
    <citation type="submission" date="2014-05" db="EMBL/GenBank/DDBJ databases">
        <title>Whole genome shotgun sequence of Rhizobium rhizogenes NBRC 13257.</title>
        <authorList>
            <person name="Katano-Makiyama Y."/>
            <person name="Hosoyama A."/>
            <person name="Hashimoto M."/>
            <person name="Hosoyama Y."/>
            <person name="Noguchi M."/>
            <person name="Tsuchikane K."/>
            <person name="Kimura A."/>
            <person name="Ohji S."/>
            <person name="Ichikawa N."/>
            <person name="Yamazoe A."/>
            <person name="Fujita N."/>
        </authorList>
    </citation>
    <scope>NUCLEOTIDE SEQUENCE [LARGE SCALE GENOMIC DNA]</scope>
    <source>
        <strain evidence="1 2">NBRC 13257</strain>
    </source>
</reference>
<evidence type="ECO:0000313" key="2">
    <source>
        <dbReference type="Proteomes" id="UP000026941"/>
    </source>
</evidence>
<dbReference type="RefSeq" id="WP_012650375.1">
    <property type="nucleotide sequence ID" value="NZ_BAYX01000005.1"/>
</dbReference>
<dbReference type="AlphaFoldDB" id="A0AA87Q6B5"/>
<proteinExistence type="predicted"/>
<sequence length="221" mass="23145">MSTLLTINVVNNQAVNNSFFFFQQPAVYTGGATVYSNSLFSQLLAPSSSGSSLTFQSNVQYYAGVQQTNNAVPIPGQLNGFASAIQPIDLTPINGSANNSTIMAPVPLSLTPASPTSGVQQGAFRIATGLYQPPAQQFYAGSAVKANGQVILSNFVLAQPQQNIDCQPVLKFYVGTGTYTAGVNMNFTQSSGQSALCDFTGGYSVANVAYNSDGSWTVTMS</sequence>
<evidence type="ECO:0000313" key="1">
    <source>
        <dbReference type="EMBL" id="GAJ93154.1"/>
    </source>
</evidence>
<name>A0AA87Q6B5_RHIRH</name>
<protein>
    <submittedName>
        <fullName evidence="1">Uncharacterized protein</fullName>
    </submittedName>
</protein>
<accession>A0AA87Q6B5</accession>
<organism evidence="1 2">
    <name type="scientific">Rhizobium rhizogenes NBRC 13257</name>
    <dbReference type="NCBI Taxonomy" id="1220581"/>
    <lineage>
        <taxon>Bacteria</taxon>
        <taxon>Pseudomonadati</taxon>
        <taxon>Pseudomonadota</taxon>
        <taxon>Alphaproteobacteria</taxon>
        <taxon>Hyphomicrobiales</taxon>
        <taxon>Rhizobiaceae</taxon>
        <taxon>Rhizobium/Agrobacterium group</taxon>
        <taxon>Rhizobium</taxon>
    </lineage>
</organism>
<gene>
    <name evidence="1" type="ORF">RRH01S_05_02280</name>
</gene>
<dbReference type="Proteomes" id="UP000026941">
    <property type="component" value="Unassembled WGS sequence"/>
</dbReference>
<comment type="caution">
    <text evidence="1">The sequence shown here is derived from an EMBL/GenBank/DDBJ whole genome shotgun (WGS) entry which is preliminary data.</text>
</comment>
<dbReference type="EMBL" id="BAYX01000005">
    <property type="protein sequence ID" value="GAJ93154.1"/>
    <property type="molecule type" value="Genomic_DNA"/>
</dbReference>
<dbReference type="GeneID" id="86852392"/>